<dbReference type="SFLD" id="SFLDS00019">
    <property type="entry name" value="Glutathione_Transferase_(cytos"/>
    <property type="match status" value="1"/>
</dbReference>
<dbReference type="EMBL" id="KV417351">
    <property type="protein sequence ID" value="KZO90129.1"/>
    <property type="molecule type" value="Genomic_DNA"/>
</dbReference>
<accession>A0A167G3F0</accession>
<dbReference type="OrthoDB" id="5809458at2759"/>
<sequence>MSLQLHVLPKLHSRPSASHFCQKLETWLRAAGYTDYAESPDTSSGPKGKWPWVTLPSGEDMGDSYFIIRHLISTGTIRDIDKALTPATRADARAWVVQVDELMCPVTWCEIFLIKENYAELKVQMLSGMPRLAQALAGWWLRRSTKTDLWAQGVGRHSQAEWKMILAEFLDNVVQKLGQATYLFGAEPCSADVAVYALLVNCLEIQGISFVRKRILADKRMKQYVEGLTERWFPEYDEVRKLVKA</sequence>
<proteinExistence type="inferred from homology"/>
<dbReference type="SFLD" id="SFLDG01180">
    <property type="entry name" value="SUF1"/>
    <property type="match status" value="1"/>
</dbReference>
<dbReference type="SUPFAM" id="SSF47616">
    <property type="entry name" value="GST C-terminal domain-like"/>
    <property type="match status" value="1"/>
</dbReference>
<gene>
    <name evidence="3" type="ORF">CALVIDRAFT_569335</name>
</gene>
<dbReference type="InterPro" id="IPR040079">
    <property type="entry name" value="Glutathione_S-Trfase"/>
</dbReference>
<dbReference type="InterPro" id="IPR050931">
    <property type="entry name" value="Mito_Protein_Transport_Metaxin"/>
</dbReference>
<dbReference type="Proteomes" id="UP000076738">
    <property type="component" value="Unassembled WGS sequence"/>
</dbReference>
<dbReference type="AlphaFoldDB" id="A0A167G3F0"/>
<protein>
    <recommendedName>
        <fullName evidence="2">Thioredoxin-like fold domain-containing protein</fullName>
    </recommendedName>
</protein>
<dbReference type="PANTHER" id="PTHR12289">
    <property type="entry name" value="METAXIN RELATED"/>
    <property type="match status" value="1"/>
</dbReference>
<comment type="similarity">
    <text evidence="1">Belongs to the FAX family.</text>
</comment>
<reference evidence="3 4" key="1">
    <citation type="journal article" date="2016" name="Mol. Biol. Evol.">
        <title>Comparative Genomics of Early-Diverging Mushroom-Forming Fungi Provides Insights into the Origins of Lignocellulose Decay Capabilities.</title>
        <authorList>
            <person name="Nagy L.G."/>
            <person name="Riley R."/>
            <person name="Tritt A."/>
            <person name="Adam C."/>
            <person name="Daum C."/>
            <person name="Floudas D."/>
            <person name="Sun H."/>
            <person name="Yadav J.S."/>
            <person name="Pangilinan J."/>
            <person name="Larsson K.H."/>
            <person name="Matsuura K."/>
            <person name="Barry K."/>
            <person name="Labutti K."/>
            <person name="Kuo R."/>
            <person name="Ohm R.A."/>
            <person name="Bhattacharya S.S."/>
            <person name="Shirouzu T."/>
            <person name="Yoshinaga Y."/>
            <person name="Martin F.M."/>
            <person name="Grigoriev I.V."/>
            <person name="Hibbett D.S."/>
        </authorList>
    </citation>
    <scope>NUCLEOTIDE SEQUENCE [LARGE SCALE GENOMIC DNA]</scope>
    <source>
        <strain evidence="3 4">TUFC12733</strain>
    </source>
</reference>
<dbReference type="SFLD" id="SFLDG01200">
    <property type="entry name" value="SUF1.1"/>
    <property type="match status" value="1"/>
</dbReference>
<feature type="domain" description="Thioredoxin-like fold" evidence="2">
    <location>
        <begin position="20"/>
        <end position="116"/>
    </location>
</feature>
<organism evidence="3 4">
    <name type="scientific">Calocera viscosa (strain TUFC12733)</name>
    <dbReference type="NCBI Taxonomy" id="1330018"/>
    <lineage>
        <taxon>Eukaryota</taxon>
        <taxon>Fungi</taxon>
        <taxon>Dikarya</taxon>
        <taxon>Basidiomycota</taxon>
        <taxon>Agaricomycotina</taxon>
        <taxon>Dacrymycetes</taxon>
        <taxon>Dacrymycetales</taxon>
        <taxon>Dacrymycetaceae</taxon>
        <taxon>Calocera</taxon>
    </lineage>
</organism>
<name>A0A167G3F0_CALVF</name>
<keyword evidence="4" id="KW-1185">Reference proteome</keyword>
<evidence type="ECO:0000259" key="2">
    <source>
        <dbReference type="Pfam" id="PF17172"/>
    </source>
</evidence>
<dbReference type="Pfam" id="PF17172">
    <property type="entry name" value="GST_N_4"/>
    <property type="match status" value="1"/>
</dbReference>
<evidence type="ECO:0000256" key="1">
    <source>
        <dbReference type="ARBA" id="ARBA00006475"/>
    </source>
</evidence>
<dbReference type="InterPro" id="IPR036282">
    <property type="entry name" value="Glutathione-S-Trfase_C_sf"/>
</dbReference>
<dbReference type="GO" id="GO:0005737">
    <property type="term" value="C:cytoplasm"/>
    <property type="evidence" value="ECO:0007669"/>
    <property type="project" value="TreeGrafter"/>
</dbReference>
<evidence type="ECO:0000313" key="4">
    <source>
        <dbReference type="Proteomes" id="UP000076738"/>
    </source>
</evidence>
<dbReference type="InterPro" id="IPR026928">
    <property type="entry name" value="FAX/IsoI-like"/>
</dbReference>
<dbReference type="PANTHER" id="PTHR12289:SF41">
    <property type="entry name" value="FAILED AXON CONNECTIONS-RELATED"/>
    <property type="match status" value="1"/>
</dbReference>
<dbReference type="InterPro" id="IPR012336">
    <property type="entry name" value="Thioredoxin-like_fold"/>
</dbReference>
<evidence type="ECO:0000313" key="3">
    <source>
        <dbReference type="EMBL" id="KZO90129.1"/>
    </source>
</evidence>